<evidence type="ECO:0000256" key="5">
    <source>
        <dbReference type="HAMAP-Rule" id="MF_01107"/>
    </source>
</evidence>
<dbReference type="UniPathway" id="UPA00068">
    <property type="reaction ID" value="UER00109"/>
</dbReference>
<dbReference type="GO" id="GO:0005737">
    <property type="term" value="C:cytoplasm"/>
    <property type="evidence" value="ECO:0007669"/>
    <property type="project" value="UniProtKB-SubCell"/>
</dbReference>
<comment type="catalytic activity">
    <reaction evidence="5">
        <text>N(2)-acetyl-L-ornithine + 2-oxoglutarate = N-acetyl-L-glutamate 5-semialdehyde + L-glutamate</text>
        <dbReference type="Rhea" id="RHEA:18049"/>
        <dbReference type="ChEBI" id="CHEBI:16810"/>
        <dbReference type="ChEBI" id="CHEBI:29123"/>
        <dbReference type="ChEBI" id="CHEBI:29985"/>
        <dbReference type="ChEBI" id="CHEBI:57805"/>
        <dbReference type="EC" id="2.6.1.11"/>
    </reaction>
</comment>
<keyword evidence="4 5" id="KW-0663">Pyridoxal phosphate</keyword>
<keyword evidence="1 5" id="KW-0032">Aminotransferase</keyword>
<dbReference type="PROSITE" id="PS00600">
    <property type="entry name" value="AA_TRANSFER_CLASS_3"/>
    <property type="match status" value="1"/>
</dbReference>
<gene>
    <name evidence="5" type="primary">argD</name>
    <name evidence="6" type="ORF">ATZ36_17760</name>
</gene>
<dbReference type="GO" id="GO:0030170">
    <property type="term" value="F:pyridoxal phosphate binding"/>
    <property type="evidence" value="ECO:0007669"/>
    <property type="project" value="InterPro"/>
</dbReference>
<comment type="subunit">
    <text evidence="5">Homodimer.</text>
</comment>
<dbReference type="Gene3D" id="3.90.1150.10">
    <property type="entry name" value="Aspartate Aminotransferase, domain 1"/>
    <property type="match status" value="1"/>
</dbReference>
<keyword evidence="3 5" id="KW-0808">Transferase</keyword>
<evidence type="ECO:0000256" key="2">
    <source>
        <dbReference type="ARBA" id="ARBA00022605"/>
    </source>
</evidence>
<dbReference type="PANTHER" id="PTHR11986:SF79">
    <property type="entry name" value="ACETYLORNITHINE AMINOTRANSFERASE, MITOCHONDRIAL"/>
    <property type="match status" value="1"/>
</dbReference>
<dbReference type="Pfam" id="PF00202">
    <property type="entry name" value="Aminotran_3"/>
    <property type="match status" value="1"/>
</dbReference>
<name>A0A1E5IL04_ENDTX</name>
<organism evidence="6 7">
    <name type="scientific">Endomicrobium trichonymphae</name>
    <dbReference type="NCBI Taxonomy" id="1408204"/>
    <lineage>
        <taxon>Bacteria</taxon>
        <taxon>Pseudomonadati</taxon>
        <taxon>Elusimicrobiota</taxon>
        <taxon>Endomicrobiia</taxon>
        <taxon>Endomicrobiales</taxon>
        <taxon>Endomicrobiaceae</taxon>
        <taxon>Candidatus Endomicrobiellum</taxon>
    </lineage>
</organism>
<dbReference type="PIRSF" id="PIRSF000521">
    <property type="entry name" value="Transaminase_4ab_Lys_Orn"/>
    <property type="match status" value="1"/>
</dbReference>
<comment type="caution">
    <text evidence="6">The sequence shown here is derived from an EMBL/GenBank/DDBJ whole genome shotgun (WGS) entry which is preliminary data.</text>
</comment>
<dbReference type="AlphaFoldDB" id="A0A1E5IL04"/>
<keyword evidence="7" id="KW-1185">Reference proteome</keyword>
<dbReference type="Proteomes" id="UP000095237">
    <property type="component" value="Unassembled WGS sequence"/>
</dbReference>
<feature type="binding site" evidence="5">
    <location>
        <begin position="103"/>
        <end position="104"/>
    </location>
    <ligand>
        <name>pyridoxal 5'-phosphate</name>
        <dbReference type="ChEBI" id="CHEBI:597326"/>
    </ligand>
</feature>
<feature type="binding site" evidence="5">
    <location>
        <begin position="223"/>
        <end position="226"/>
    </location>
    <ligand>
        <name>pyridoxal 5'-phosphate</name>
        <dbReference type="ChEBI" id="CHEBI:597326"/>
    </ligand>
</feature>
<dbReference type="GO" id="GO:0003992">
    <property type="term" value="F:N2-acetyl-L-ornithine:2-oxoglutarate 5-aminotransferase activity"/>
    <property type="evidence" value="ECO:0007669"/>
    <property type="project" value="UniProtKB-UniRule"/>
</dbReference>
<feature type="modified residue" description="N6-(pyridoxal phosphate)lysine" evidence="5">
    <location>
        <position position="252"/>
    </location>
</feature>
<feature type="binding site" evidence="5">
    <location>
        <position position="281"/>
    </location>
    <ligand>
        <name>pyridoxal 5'-phosphate</name>
        <dbReference type="ChEBI" id="CHEBI:597326"/>
    </ligand>
</feature>
<comment type="pathway">
    <text evidence="5">Amino-acid biosynthesis; L-arginine biosynthesis; N(2)-acetyl-L-ornithine from L-glutamate: step 4/4.</text>
</comment>
<dbReference type="InterPro" id="IPR015422">
    <property type="entry name" value="PyrdxlP-dep_Trfase_small"/>
</dbReference>
<dbReference type="InterPro" id="IPR015424">
    <property type="entry name" value="PyrdxlP-dep_Trfase"/>
</dbReference>
<evidence type="ECO:0000256" key="3">
    <source>
        <dbReference type="ARBA" id="ARBA00022679"/>
    </source>
</evidence>
<comment type="cofactor">
    <cofactor evidence="5">
        <name>pyridoxal 5'-phosphate</name>
        <dbReference type="ChEBI" id="CHEBI:597326"/>
    </cofactor>
    <text evidence="5">Binds 1 pyridoxal phosphate per subunit.</text>
</comment>
<dbReference type="InterPro" id="IPR004636">
    <property type="entry name" value="AcOrn/SuccOrn_fam"/>
</dbReference>
<comment type="similarity">
    <text evidence="5">Belongs to the class-III pyridoxal-phosphate-dependent aminotransferase family. ArgD subfamily.</text>
</comment>
<comment type="miscellaneous">
    <text evidence="5">May also have succinyldiaminopimelate aminotransferase activity, thus carrying out the corresponding step in lysine biosynthesis.</text>
</comment>
<keyword evidence="5" id="KW-0055">Arginine biosynthesis</keyword>
<dbReference type="EC" id="2.6.1.11" evidence="5"/>
<proteinExistence type="inferred from homology"/>
<dbReference type="CDD" id="cd00610">
    <property type="entry name" value="OAT_like"/>
    <property type="match status" value="1"/>
</dbReference>
<evidence type="ECO:0000256" key="4">
    <source>
        <dbReference type="ARBA" id="ARBA00022898"/>
    </source>
</evidence>
<evidence type="ECO:0000256" key="1">
    <source>
        <dbReference type="ARBA" id="ARBA00022576"/>
    </source>
</evidence>
<evidence type="ECO:0000313" key="6">
    <source>
        <dbReference type="EMBL" id="OEG70813.1"/>
    </source>
</evidence>
<dbReference type="InterPro" id="IPR005814">
    <property type="entry name" value="Aminotrans_3"/>
</dbReference>
<dbReference type="PANTHER" id="PTHR11986">
    <property type="entry name" value="AMINOTRANSFERASE CLASS III"/>
    <property type="match status" value="1"/>
</dbReference>
<sequence>MNITQIEDKYFMHTYKRSDLVVKKTKSQFIWDENDKKYLDFFAGISVCNVGHCNETVIKAAKKQLDSFSHVSNLYYASPQIKLGEELVKRTFHGGRVFLSNSGAEANECAIKLARKWGFLNPSKEGNRYEIICFFNSFHGRTLATLSATGQEKFHKFFRPLQEKFVFAEINNMDSVKKLANTRTVAVMIEPVQGEGGVIPSDETFLKELRVFCNDNNFLLIFDEIQCGMGRTGKLYAFENYGIKPDIVTLAKSLANGLPLGATIAGEKCAETFLYGDHGSTFGGNPVSCAAALAVLNIINSEFLNNSLKTAEYLRVKLENLKSKYSIIKCVRGLGLMIGIDLKIRGKDIVNYCMDKGLIINCTNDAVLRLLPPLIITKKDVDFAVKILEEALKWQLTK</sequence>
<protein>
    <recommendedName>
        <fullName evidence="5">Acetylornithine aminotransferase</fullName>
        <shortName evidence="5">ACOAT</shortName>
        <ecNumber evidence="5">2.6.1.11</ecNumber>
    </recommendedName>
</protein>
<dbReference type="EMBL" id="LNVX01000291">
    <property type="protein sequence ID" value="OEG70813.1"/>
    <property type="molecule type" value="Genomic_DNA"/>
</dbReference>
<comment type="subcellular location">
    <subcellularLocation>
        <location evidence="5">Cytoplasm</location>
    </subcellularLocation>
</comment>
<dbReference type="Gene3D" id="3.40.640.10">
    <property type="entry name" value="Type I PLP-dependent aspartate aminotransferase-like (Major domain)"/>
    <property type="match status" value="1"/>
</dbReference>
<dbReference type="InterPro" id="IPR015421">
    <property type="entry name" value="PyrdxlP-dep_Trfase_major"/>
</dbReference>
<dbReference type="HAMAP" id="MF_01107">
    <property type="entry name" value="ArgD_aminotrans_3"/>
    <property type="match status" value="1"/>
</dbReference>
<dbReference type="NCBIfam" id="NF002325">
    <property type="entry name" value="PRK01278.1"/>
    <property type="match status" value="1"/>
</dbReference>
<feature type="binding site" evidence="5">
    <location>
        <position position="280"/>
    </location>
    <ligand>
        <name>N(2)-acetyl-L-ornithine</name>
        <dbReference type="ChEBI" id="CHEBI:57805"/>
    </ligand>
</feature>
<dbReference type="GO" id="GO:0042802">
    <property type="term" value="F:identical protein binding"/>
    <property type="evidence" value="ECO:0007669"/>
    <property type="project" value="TreeGrafter"/>
</dbReference>
<dbReference type="NCBIfam" id="TIGR00707">
    <property type="entry name" value="argD"/>
    <property type="match status" value="1"/>
</dbReference>
<accession>A0A1E5IL04</accession>
<dbReference type="InterPro" id="IPR049704">
    <property type="entry name" value="Aminotrans_3_PPA_site"/>
</dbReference>
<feature type="binding site" evidence="5">
    <location>
        <position position="141"/>
    </location>
    <ligand>
        <name>N(2)-acetyl-L-ornithine</name>
        <dbReference type="ChEBI" id="CHEBI:57805"/>
    </ligand>
</feature>
<dbReference type="FunFam" id="3.40.640.10:FF:000004">
    <property type="entry name" value="Acetylornithine aminotransferase"/>
    <property type="match status" value="1"/>
</dbReference>
<keyword evidence="5" id="KW-0963">Cytoplasm</keyword>
<dbReference type="InterPro" id="IPR050103">
    <property type="entry name" value="Class-III_PLP-dep_AT"/>
</dbReference>
<keyword evidence="2 5" id="KW-0028">Amino-acid biosynthesis</keyword>
<evidence type="ECO:0000313" key="7">
    <source>
        <dbReference type="Proteomes" id="UP000095237"/>
    </source>
</evidence>
<dbReference type="GO" id="GO:0006526">
    <property type="term" value="P:L-arginine biosynthetic process"/>
    <property type="evidence" value="ECO:0007669"/>
    <property type="project" value="UniProtKB-UniRule"/>
</dbReference>
<reference evidence="6 7" key="1">
    <citation type="submission" date="2015-11" db="EMBL/GenBank/DDBJ databases">
        <title>Evidence for parallel genomic evolution in an endosymbiosis of termite gut flagellates.</title>
        <authorList>
            <person name="Zheng H."/>
        </authorList>
    </citation>
    <scope>NUCLEOTIDE SEQUENCE [LARGE SCALE GENOMIC DNA]</scope>
    <source>
        <strain evidence="6 7">CET450</strain>
    </source>
</reference>
<feature type="binding site" evidence="5">
    <location>
        <position position="138"/>
    </location>
    <ligand>
        <name>pyridoxal 5'-phosphate</name>
        <dbReference type="ChEBI" id="CHEBI:597326"/>
    </ligand>
</feature>
<dbReference type="SUPFAM" id="SSF53383">
    <property type="entry name" value="PLP-dependent transferases"/>
    <property type="match status" value="1"/>
</dbReference>